<dbReference type="AlphaFoldDB" id="A0A4R8QAU0"/>
<dbReference type="Proteomes" id="UP000295083">
    <property type="component" value="Unassembled WGS sequence"/>
</dbReference>
<gene>
    <name evidence="2" type="ORF">C8035_v007138</name>
</gene>
<sequence length="144" mass="16125">MTAIRHTAVIVSPDSEPEFHLLDLHSHFPVKYSPYPVTNTEASDYNFFVLGECQIRSHTAPPDIDNKNPRHKAPSADDREYRHLKTPRGRKDLTLEPRSHTSYQVRLPDHHPGTPPGNPGMARRAARLSNSPAVTNLPRHAGTA</sequence>
<keyword evidence="3" id="KW-1185">Reference proteome</keyword>
<evidence type="ECO:0000313" key="3">
    <source>
        <dbReference type="Proteomes" id="UP000295083"/>
    </source>
</evidence>
<accession>A0A4R8QAU0</accession>
<reference evidence="2 3" key="1">
    <citation type="submission" date="2018-11" db="EMBL/GenBank/DDBJ databases">
        <title>Genome sequence and assembly of Colletotrichum spinosum.</title>
        <authorList>
            <person name="Gan P."/>
            <person name="Shirasu K."/>
        </authorList>
    </citation>
    <scope>NUCLEOTIDE SEQUENCE [LARGE SCALE GENOMIC DNA]</scope>
    <source>
        <strain evidence="2 3">CBS 515.97</strain>
    </source>
</reference>
<proteinExistence type="predicted"/>
<evidence type="ECO:0000256" key="1">
    <source>
        <dbReference type="SAM" id="MobiDB-lite"/>
    </source>
</evidence>
<protein>
    <submittedName>
        <fullName evidence="2">Uncharacterized protein</fullName>
    </submittedName>
</protein>
<feature type="compositionally biased region" description="Basic and acidic residues" evidence="1">
    <location>
        <begin position="64"/>
        <end position="99"/>
    </location>
</feature>
<name>A0A4R8QAU0_9PEZI</name>
<dbReference type="EMBL" id="QAPG01000038">
    <property type="protein sequence ID" value="TDZ35698.1"/>
    <property type="molecule type" value="Genomic_DNA"/>
</dbReference>
<feature type="region of interest" description="Disordered" evidence="1">
    <location>
        <begin position="58"/>
        <end position="144"/>
    </location>
</feature>
<comment type="caution">
    <text evidence="2">The sequence shown here is derived from an EMBL/GenBank/DDBJ whole genome shotgun (WGS) entry which is preliminary data.</text>
</comment>
<organism evidence="2 3">
    <name type="scientific">Colletotrichum spinosum</name>
    <dbReference type="NCBI Taxonomy" id="1347390"/>
    <lineage>
        <taxon>Eukaryota</taxon>
        <taxon>Fungi</taxon>
        <taxon>Dikarya</taxon>
        <taxon>Ascomycota</taxon>
        <taxon>Pezizomycotina</taxon>
        <taxon>Sordariomycetes</taxon>
        <taxon>Hypocreomycetidae</taxon>
        <taxon>Glomerellales</taxon>
        <taxon>Glomerellaceae</taxon>
        <taxon>Colletotrichum</taxon>
        <taxon>Colletotrichum orbiculare species complex</taxon>
    </lineage>
</organism>
<evidence type="ECO:0000313" key="2">
    <source>
        <dbReference type="EMBL" id="TDZ35698.1"/>
    </source>
</evidence>